<evidence type="ECO:0000313" key="1">
    <source>
        <dbReference type="EMBL" id="SFB71936.1"/>
    </source>
</evidence>
<organism evidence="1 2">
    <name type="scientific">Zunongwangia mangrovi</name>
    <dbReference type="NCBI Taxonomy" id="1334022"/>
    <lineage>
        <taxon>Bacteria</taxon>
        <taxon>Pseudomonadati</taxon>
        <taxon>Bacteroidota</taxon>
        <taxon>Flavobacteriia</taxon>
        <taxon>Flavobacteriales</taxon>
        <taxon>Flavobacteriaceae</taxon>
        <taxon>Zunongwangia</taxon>
    </lineage>
</organism>
<reference evidence="2" key="1">
    <citation type="submission" date="2016-10" db="EMBL/GenBank/DDBJ databases">
        <authorList>
            <person name="Varghese N."/>
            <person name="Submissions S."/>
        </authorList>
    </citation>
    <scope>NUCLEOTIDE SEQUENCE [LARGE SCALE GENOMIC DNA]</scope>
    <source>
        <strain evidence="2">DSM 24499</strain>
    </source>
</reference>
<sequence>MMLKTANHKSTRCVHGNGGNCSQCSSIKMVAYDHNDQKTVWYSYFKEDQKYKSNQDKIFHAMANRFAKKVGEINVKKIMFFENKERGRMLVET</sequence>
<dbReference type="EMBL" id="FOKV01000001">
    <property type="protein sequence ID" value="SFB71936.1"/>
    <property type="molecule type" value="Genomic_DNA"/>
</dbReference>
<gene>
    <name evidence="1" type="ORF">SAMN04487907_101247</name>
</gene>
<dbReference type="STRING" id="1334022.SAMN04487907_101247"/>
<protein>
    <submittedName>
        <fullName evidence="1">Uncharacterized protein</fullName>
    </submittedName>
</protein>
<proteinExistence type="predicted"/>
<name>A0A1I1DC69_9FLAO</name>
<dbReference type="AlphaFoldDB" id="A0A1I1DC69"/>
<accession>A0A1I1DC69</accession>
<dbReference type="RefSeq" id="WP_139219101.1">
    <property type="nucleotide sequence ID" value="NZ_FOKV01000001.1"/>
</dbReference>
<keyword evidence="2" id="KW-1185">Reference proteome</keyword>
<dbReference type="Proteomes" id="UP000199438">
    <property type="component" value="Unassembled WGS sequence"/>
</dbReference>
<dbReference type="OrthoDB" id="1447368at2"/>
<evidence type="ECO:0000313" key="2">
    <source>
        <dbReference type="Proteomes" id="UP000199438"/>
    </source>
</evidence>